<evidence type="ECO:0000313" key="3">
    <source>
        <dbReference type="Proteomes" id="UP001499878"/>
    </source>
</evidence>
<dbReference type="EMBL" id="BAABJR010000018">
    <property type="protein sequence ID" value="GAA5214612.1"/>
    <property type="molecule type" value="Genomic_DNA"/>
</dbReference>
<reference evidence="3" key="1">
    <citation type="journal article" date="2019" name="Int. J. Syst. Evol. Microbiol.">
        <title>The Global Catalogue of Microorganisms (GCM) 10K type strain sequencing project: providing services to taxonomists for standard genome sequencing and annotation.</title>
        <authorList>
            <consortium name="The Broad Institute Genomics Platform"/>
            <consortium name="The Broad Institute Genome Sequencing Center for Infectious Disease"/>
            <person name="Wu L."/>
            <person name="Ma J."/>
        </authorList>
    </citation>
    <scope>NUCLEOTIDE SEQUENCE [LARGE SCALE GENOMIC DNA]</scope>
    <source>
        <strain evidence="3">JCM 18306</strain>
    </source>
</reference>
<comment type="caution">
    <text evidence="2">The sequence shown here is derived from an EMBL/GenBank/DDBJ whole genome shotgun (WGS) entry which is preliminary data.</text>
</comment>
<proteinExistence type="predicted"/>
<accession>A0ABP9TAF4</accession>
<dbReference type="Proteomes" id="UP001499878">
    <property type="component" value="Unassembled WGS sequence"/>
</dbReference>
<keyword evidence="3" id="KW-1185">Reference proteome</keyword>
<protein>
    <submittedName>
        <fullName evidence="2">Uncharacterized protein</fullName>
    </submittedName>
</protein>
<feature type="compositionally biased region" description="Basic and acidic residues" evidence="1">
    <location>
        <begin position="26"/>
        <end position="41"/>
    </location>
</feature>
<name>A0ABP9TAF4_9ACTN</name>
<organism evidence="2 3">
    <name type="scientific">Streptomyces thinghirensis</name>
    <dbReference type="NCBI Taxonomy" id="551547"/>
    <lineage>
        <taxon>Bacteria</taxon>
        <taxon>Bacillati</taxon>
        <taxon>Actinomycetota</taxon>
        <taxon>Actinomycetes</taxon>
        <taxon>Kitasatosporales</taxon>
        <taxon>Streptomycetaceae</taxon>
        <taxon>Streptomyces</taxon>
    </lineage>
</organism>
<evidence type="ECO:0000313" key="2">
    <source>
        <dbReference type="EMBL" id="GAA5214612.1"/>
    </source>
</evidence>
<feature type="region of interest" description="Disordered" evidence="1">
    <location>
        <begin position="1"/>
        <end position="44"/>
    </location>
</feature>
<gene>
    <name evidence="2" type="ORF">GCM10023323_60350</name>
</gene>
<evidence type="ECO:0000256" key="1">
    <source>
        <dbReference type="SAM" id="MobiDB-lite"/>
    </source>
</evidence>
<sequence length="88" mass="8799">MLLERGAYDRAAPSLRGPSGRFPSDSAHEGVPRGRGEEERSAGGVLAVADGDEGGEVGGDLGLDSATASGLLTVLCVATLLATITFAV</sequence>